<evidence type="ECO:0000256" key="1">
    <source>
        <dbReference type="SAM" id="Phobius"/>
    </source>
</evidence>
<dbReference type="Gene3D" id="3.60.10.10">
    <property type="entry name" value="Endonuclease/exonuclease/phosphatase"/>
    <property type="match status" value="1"/>
</dbReference>
<evidence type="ECO:0000313" key="4">
    <source>
        <dbReference type="Proteomes" id="UP001445472"/>
    </source>
</evidence>
<accession>A0ABV1UW13</accession>
<reference evidence="3 4" key="1">
    <citation type="submission" date="2024-06" db="EMBL/GenBank/DDBJ databases">
        <title>The Natural Products Discovery Center: Release of the First 8490 Sequenced Strains for Exploring Actinobacteria Biosynthetic Diversity.</title>
        <authorList>
            <person name="Kalkreuter E."/>
            <person name="Kautsar S.A."/>
            <person name="Yang D."/>
            <person name="Bader C.D."/>
            <person name="Teijaro C.N."/>
            <person name="Fluegel L."/>
            <person name="Davis C.M."/>
            <person name="Simpson J.R."/>
            <person name="Lauterbach L."/>
            <person name="Steele A.D."/>
            <person name="Gui C."/>
            <person name="Meng S."/>
            <person name="Li G."/>
            <person name="Viehrig K."/>
            <person name="Ye F."/>
            <person name="Su P."/>
            <person name="Kiefer A.F."/>
            <person name="Nichols A."/>
            <person name="Cepeda A.J."/>
            <person name="Yan W."/>
            <person name="Fan B."/>
            <person name="Jiang Y."/>
            <person name="Adhikari A."/>
            <person name="Zheng C.-J."/>
            <person name="Schuster L."/>
            <person name="Cowan T.M."/>
            <person name="Smanski M.J."/>
            <person name="Chevrette M.G."/>
            <person name="De Carvalho L.P.S."/>
            <person name="Shen B."/>
        </authorList>
    </citation>
    <scope>NUCLEOTIDE SEQUENCE [LARGE SCALE GENOMIC DNA]</scope>
    <source>
        <strain evidence="3 4">NPDC000837</strain>
    </source>
</reference>
<feature type="domain" description="Endonuclease/exonuclease/phosphatase" evidence="2">
    <location>
        <begin position="114"/>
        <end position="319"/>
    </location>
</feature>
<keyword evidence="3" id="KW-0540">Nuclease</keyword>
<dbReference type="Proteomes" id="UP001445472">
    <property type="component" value="Unassembled WGS sequence"/>
</dbReference>
<name>A0ABV1UW13_9ACTN</name>
<feature type="transmembrane region" description="Helical" evidence="1">
    <location>
        <begin position="51"/>
        <end position="70"/>
    </location>
</feature>
<keyword evidence="4" id="KW-1185">Reference proteome</keyword>
<dbReference type="InterPro" id="IPR036691">
    <property type="entry name" value="Endo/exonu/phosph_ase_sf"/>
</dbReference>
<dbReference type="RefSeq" id="WP_351976394.1">
    <property type="nucleotide sequence ID" value="NZ_JBEPBX010000011.1"/>
</dbReference>
<feature type="transmembrane region" description="Helical" evidence="1">
    <location>
        <begin position="76"/>
        <end position="92"/>
    </location>
</feature>
<keyword evidence="1" id="KW-1133">Transmembrane helix</keyword>
<keyword evidence="3" id="KW-0378">Hydrolase</keyword>
<protein>
    <submittedName>
        <fullName evidence="3">Endonuclease/exonuclease/phosphatase family protein</fullName>
    </submittedName>
</protein>
<dbReference type="EMBL" id="JBEPBX010000011">
    <property type="protein sequence ID" value="MER6614600.1"/>
    <property type="molecule type" value="Genomic_DNA"/>
</dbReference>
<keyword evidence="1" id="KW-0812">Transmembrane</keyword>
<dbReference type="GO" id="GO:0004519">
    <property type="term" value="F:endonuclease activity"/>
    <property type="evidence" value="ECO:0007669"/>
    <property type="project" value="UniProtKB-KW"/>
</dbReference>
<sequence length="332" mass="35226">METGSDGATSQTTHRARRGGGWSAGLLLVVPTVVAVCRAADTDGVTPVPQLLAFLPWLLLPAGAAALLALLARMRFLVGWAVAVLVVIGWFVRPYDTGLTEEPPGRAVARLAVLTSNVEFGQATAALVETVRREQPDLVFVQECDYACADALESDVPRTDYPYRHVVAGGMASGSAILSRHPLRPAPGVAGALAMPGAVVDVAGRQVALQLAHPLPPVPDAVDDWRRELGLLQEHAAGAKGGPSIVAGDFNAGQDHAAFRDILRAGRLSDSATVVGAARTPSWPADLRRPLGTQIDHVLVSEDFSVRKARFLDLPDTDHRSLLVELELHDVR</sequence>
<organism evidence="3 4">
    <name type="scientific">Streptomyces xantholiticus</name>
    <dbReference type="NCBI Taxonomy" id="68285"/>
    <lineage>
        <taxon>Bacteria</taxon>
        <taxon>Bacillati</taxon>
        <taxon>Actinomycetota</taxon>
        <taxon>Actinomycetes</taxon>
        <taxon>Kitasatosporales</taxon>
        <taxon>Streptomycetaceae</taxon>
        <taxon>Streptomyces</taxon>
    </lineage>
</organism>
<keyword evidence="1" id="KW-0472">Membrane</keyword>
<gene>
    <name evidence="3" type="ORF">ABT276_14735</name>
</gene>
<keyword evidence="3" id="KW-0255">Endonuclease</keyword>
<dbReference type="SUPFAM" id="SSF56219">
    <property type="entry name" value="DNase I-like"/>
    <property type="match status" value="1"/>
</dbReference>
<proteinExistence type="predicted"/>
<comment type="caution">
    <text evidence="3">The sequence shown here is derived from an EMBL/GenBank/DDBJ whole genome shotgun (WGS) entry which is preliminary data.</text>
</comment>
<dbReference type="InterPro" id="IPR005135">
    <property type="entry name" value="Endo/exonuclease/phosphatase"/>
</dbReference>
<dbReference type="Pfam" id="PF03372">
    <property type="entry name" value="Exo_endo_phos"/>
    <property type="match status" value="1"/>
</dbReference>
<evidence type="ECO:0000259" key="2">
    <source>
        <dbReference type="Pfam" id="PF03372"/>
    </source>
</evidence>
<evidence type="ECO:0000313" key="3">
    <source>
        <dbReference type="EMBL" id="MER6614600.1"/>
    </source>
</evidence>
<feature type="transmembrane region" description="Helical" evidence="1">
    <location>
        <begin position="20"/>
        <end position="39"/>
    </location>
</feature>